<protein>
    <submittedName>
        <fullName evidence="8">Cobalt-precorrin-2 C20-methyltransferase</fullName>
        <ecNumber evidence="8">2.1.1.130</ecNumber>
    </submittedName>
</protein>
<evidence type="ECO:0000256" key="3">
    <source>
        <dbReference type="ARBA" id="ARBA00022573"/>
    </source>
</evidence>
<dbReference type="CDD" id="cd11645">
    <property type="entry name" value="Precorrin_2_C20_MT"/>
    <property type="match status" value="1"/>
</dbReference>
<dbReference type="UniPathway" id="UPA00148"/>
<keyword evidence="5 8" id="KW-0808">Transferase</keyword>
<dbReference type="EMBL" id="UOEO01000113">
    <property type="protein sequence ID" value="VAW19468.1"/>
    <property type="molecule type" value="Genomic_DNA"/>
</dbReference>
<organism evidence="8">
    <name type="scientific">hydrothermal vent metagenome</name>
    <dbReference type="NCBI Taxonomy" id="652676"/>
    <lineage>
        <taxon>unclassified sequences</taxon>
        <taxon>metagenomes</taxon>
        <taxon>ecological metagenomes</taxon>
    </lineage>
</organism>
<proteinExistence type="inferred from homology"/>
<evidence type="ECO:0000256" key="5">
    <source>
        <dbReference type="ARBA" id="ARBA00022679"/>
    </source>
</evidence>
<dbReference type="InterPro" id="IPR035996">
    <property type="entry name" value="4pyrrol_Methylase_sf"/>
</dbReference>
<dbReference type="InterPro" id="IPR000878">
    <property type="entry name" value="4pyrrol_Mease"/>
</dbReference>
<comment type="similarity">
    <text evidence="2">Belongs to the precorrin methyltransferase family.</text>
</comment>
<accession>A0A3B0TND5</accession>
<dbReference type="EC" id="2.1.1.130" evidence="8"/>
<evidence type="ECO:0000256" key="1">
    <source>
        <dbReference type="ARBA" id="ARBA00004953"/>
    </source>
</evidence>
<dbReference type="InterPro" id="IPR014777">
    <property type="entry name" value="4pyrrole_Mease_sub1"/>
</dbReference>
<name>A0A3B0TND5_9ZZZZ</name>
<dbReference type="PANTHER" id="PTHR43467:SF2">
    <property type="entry name" value="COBALT-PRECORRIN-2 C(20)-METHYLTRANSFERASE"/>
    <property type="match status" value="1"/>
</dbReference>
<comment type="pathway">
    <text evidence="1">Cofactor biosynthesis; adenosylcobalamin biosynthesis.</text>
</comment>
<dbReference type="GO" id="GO:0030788">
    <property type="term" value="F:precorrin-2 C20-methyltransferase activity"/>
    <property type="evidence" value="ECO:0007669"/>
    <property type="project" value="UniProtKB-EC"/>
</dbReference>
<dbReference type="NCBIfam" id="TIGR01467">
    <property type="entry name" value="cobI_cbiL"/>
    <property type="match status" value="1"/>
</dbReference>
<dbReference type="Gene3D" id="3.40.1010.10">
    <property type="entry name" value="Cobalt-precorrin-4 Transmethylase, Domain 1"/>
    <property type="match status" value="1"/>
</dbReference>
<keyword evidence="6" id="KW-0949">S-adenosyl-L-methionine</keyword>
<dbReference type="InterPro" id="IPR006364">
    <property type="entry name" value="CobI/CbiL/CobIJ_dom"/>
</dbReference>
<reference evidence="8" key="1">
    <citation type="submission" date="2018-06" db="EMBL/GenBank/DDBJ databases">
        <authorList>
            <person name="Zhirakovskaya E."/>
        </authorList>
    </citation>
    <scope>NUCLEOTIDE SEQUENCE</scope>
</reference>
<gene>
    <name evidence="8" type="ORF">MNBD_ALPHA12-555</name>
</gene>
<dbReference type="AlphaFoldDB" id="A0A3B0TND5"/>
<feature type="domain" description="Tetrapyrrole methylase" evidence="7">
    <location>
        <begin position="5"/>
        <end position="208"/>
    </location>
</feature>
<evidence type="ECO:0000256" key="2">
    <source>
        <dbReference type="ARBA" id="ARBA00005879"/>
    </source>
</evidence>
<sequence>MGGIFYLVGVGPGDPELVSLKAVRILGSVDVVAYAQKPGSQSMALGIAQTHIALKAKHMATDIPMLVERAPAQAAYDDLAAAIGVHLKAGRSVAYLCEGDPLFYGSAIHLLDRLGAEAKVEIIPGINSLDAAAAAAGFALAVRNDVFKILPAPLDSDQLRLELECGQAVAIIKLGRHFERVRAVLIETGHASGAVVVEYASMKSQKITPLLEFEQDTVPYFALVLCRLEHKK</sequence>
<evidence type="ECO:0000313" key="8">
    <source>
        <dbReference type="EMBL" id="VAW19468.1"/>
    </source>
</evidence>
<dbReference type="Pfam" id="PF00590">
    <property type="entry name" value="TP_methylase"/>
    <property type="match status" value="1"/>
</dbReference>
<dbReference type="InterPro" id="IPR014776">
    <property type="entry name" value="4pyrrole_Mease_sub2"/>
</dbReference>
<keyword evidence="4 8" id="KW-0489">Methyltransferase</keyword>
<dbReference type="InterPro" id="IPR003043">
    <property type="entry name" value="Uropor_MeTrfase_CS"/>
</dbReference>
<keyword evidence="3" id="KW-0169">Cobalamin biosynthesis</keyword>
<dbReference type="GO" id="GO:0009236">
    <property type="term" value="P:cobalamin biosynthetic process"/>
    <property type="evidence" value="ECO:0007669"/>
    <property type="project" value="UniProtKB-UniPathway"/>
</dbReference>
<dbReference type="SUPFAM" id="SSF53790">
    <property type="entry name" value="Tetrapyrrole methylase"/>
    <property type="match status" value="1"/>
</dbReference>
<dbReference type="GO" id="GO:0032259">
    <property type="term" value="P:methylation"/>
    <property type="evidence" value="ECO:0007669"/>
    <property type="project" value="UniProtKB-KW"/>
</dbReference>
<dbReference type="Gene3D" id="3.30.950.10">
    <property type="entry name" value="Methyltransferase, Cobalt-precorrin-4 Transmethylase, Domain 2"/>
    <property type="match status" value="1"/>
</dbReference>
<dbReference type="PIRSF" id="PIRSF036427">
    <property type="entry name" value="Precrrn-2_mtase"/>
    <property type="match status" value="1"/>
</dbReference>
<dbReference type="PANTHER" id="PTHR43467">
    <property type="entry name" value="COBALT-PRECORRIN-2 C(20)-METHYLTRANSFERASE"/>
    <property type="match status" value="1"/>
</dbReference>
<dbReference type="PROSITE" id="PS00840">
    <property type="entry name" value="SUMT_2"/>
    <property type="match status" value="1"/>
</dbReference>
<evidence type="ECO:0000256" key="6">
    <source>
        <dbReference type="ARBA" id="ARBA00022691"/>
    </source>
</evidence>
<evidence type="ECO:0000259" key="7">
    <source>
        <dbReference type="Pfam" id="PF00590"/>
    </source>
</evidence>
<dbReference type="InterPro" id="IPR012382">
    <property type="entry name" value="CobI/CbiL"/>
</dbReference>
<evidence type="ECO:0000256" key="4">
    <source>
        <dbReference type="ARBA" id="ARBA00022603"/>
    </source>
</evidence>